<sequence>MSDTAAITTDEVKQRIRELLADLFGSDRFVSDVPDTVSLREAGLPSTALVSLLVAMEDAFGFEWDDDVEPEVLRSIESLAGHVVALRG</sequence>
<dbReference type="KEGG" id="sgu:SGLAU_04600"/>
<feature type="domain" description="Carrier" evidence="1">
    <location>
        <begin position="7"/>
        <end position="87"/>
    </location>
</feature>
<gene>
    <name evidence="2" type="ORF">SGLAU_04600</name>
</gene>
<dbReference type="Gene3D" id="1.10.1200.10">
    <property type="entry name" value="ACP-like"/>
    <property type="match status" value="1"/>
</dbReference>
<dbReference type="SUPFAM" id="SSF47336">
    <property type="entry name" value="ACP-like"/>
    <property type="match status" value="1"/>
</dbReference>
<dbReference type="Proteomes" id="UP000029482">
    <property type="component" value="Chromosome"/>
</dbReference>
<keyword evidence="3" id="KW-1185">Reference proteome</keyword>
<dbReference type="AlphaFoldDB" id="A0A089X542"/>
<evidence type="ECO:0000313" key="3">
    <source>
        <dbReference type="Proteomes" id="UP000029482"/>
    </source>
</evidence>
<accession>A0A089X542</accession>
<reference evidence="3" key="1">
    <citation type="journal article" date="2015" name="J. Biotechnol.">
        <title>Complete genome sequence of the actinobacterium Streptomyces glaucescens GLA.O (DSM 40922) consisting of a linear chromosome and one linear plasmid.</title>
        <authorList>
            <person name="Ortseifen V."/>
            <person name="Winkler A."/>
            <person name="Albersmeier A."/>
            <person name="Wendler S."/>
            <person name="Puhler A."/>
            <person name="Kalinowski J."/>
            <person name="Ruckert C."/>
        </authorList>
    </citation>
    <scope>NUCLEOTIDE SEQUENCE [LARGE SCALE GENOMIC DNA]</scope>
    <source>
        <strain evidence="3">DSM 40922 / GLA O</strain>
    </source>
</reference>
<name>A0A089X542_STRGA</name>
<dbReference type="EMBL" id="CP009438">
    <property type="protein sequence ID" value="AIR96946.1"/>
    <property type="molecule type" value="Genomic_DNA"/>
</dbReference>
<dbReference type="InterPro" id="IPR009081">
    <property type="entry name" value="PP-bd_ACP"/>
</dbReference>
<dbReference type="OrthoDB" id="4249147at2"/>
<evidence type="ECO:0000259" key="1">
    <source>
        <dbReference type="PROSITE" id="PS50075"/>
    </source>
</evidence>
<dbReference type="HOGENOM" id="CLU_2511393_0_0_11"/>
<dbReference type="STRING" id="1907.SGLAU_04600"/>
<proteinExistence type="predicted"/>
<dbReference type="RefSeq" id="WP_043498561.1">
    <property type="nucleotide sequence ID" value="NZ_CP009438.1"/>
</dbReference>
<organism evidence="2 3">
    <name type="scientific">Streptomyces glaucescens</name>
    <dbReference type="NCBI Taxonomy" id="1907"/>
    <lineage>
        <taxon>Bacteria</taxon>
        <taxon>Bacillati</taxon>
        <taxon>Actinomycetota</taxon>
        <taxon>Actinomycetes</taxon>
        <taxon>Kitasatosporales</taxon>
        <taxon>Streptomycetaceae</taxon>
        <taxon>Streptomyces</taxon>
    </lineage>
</organism>
<evidence type="ECO:0000313" key="2">
    <source>
        <dbReference type="EMBL" id="AIR96946.1"/>
    </source>
</evidence>
<dbReference type="PROSITE" id="PS50075">
    <property type="entry name" value="CARRIER"/>
    <property type="match status" value="1"/>
</dbReference>
<protein>
    <recommendedName>
        <fullName evidence="1">Carrier domain-containing protein</fullName>
    </recommendedName>
</protein>
<dbReference type="InterPro" id="IPR036736">
    <property type="entry name" value="ACP-like_sf"/>
</dbReference>
<dbReference type="eggNOG" id="ENOG5031U7I">
    <property type="taxonomic scope" value="Bacteria"/>
</dbReference>
<dbReference type="Pfam" id="PF00550">
    <property type="entry name" value="PP-binding"/>
    <property type="match status" value="1"/>
</dbReference>